<reference evidence="1 2" key="1">
    <citation type="journal article" date="2014" name="PLoS Genet.">
        <title>Comparative Genomic Analysis of N2-Fixing and Non-N2-Fixing Paenibacillus spp.: Organization, Evolution and Expression of the Nitrogen Fixation Genes.</title>
        <authorList>
            <person name="Xie J.B."/>
            <person name="Du Z."/>
            <person name="Bai L."/>
            <person name="Tian C."/>
            <person name="Zhang Y."/>
            <person name="Xie J.Y."/>
            <person name="Wang T."/>
            <person name="Liu X."/>
            <person name="Chen X."/>
            <person name="Cheng Q."/>
            <person name="Chen S."/>
            <person name="Li J."/>
        </authorList>
    </citation>
    <scope>NUCLEOTIDE SEQUENCE [LARGE SCALE GENOMIC DNA]</scope>
    <source>
        <strain evidence="1 2">T27</strain>
    </source>
</reference>
<dbReference type="RefSeq" id="WP_025336047.1">
    <property type="nucleotide sequence ID" value="NZ_CP004078.1"/>
</dbReference>
<evidence type="ECO:0000313" key="1">
    <source>
        <dbReference type="EMBL" id="AHV98566.1"/>
    </source>
</evidence>
<dbReference type="EMBL" id="CP004078">
    <property type="protein sequence ID" value="AHV98566.1"/>
    <property type="molecule type" value="Genomic_DNA"/>
</dbReference>
<proteinExistence type="predicted"/>
<dbReference type="InterPro" id="IPR029058">
    <property type="entry name" value="AB_hydrolase_fold"/>
</dbReference>
<dbReference type="STRING" id="1268072.PSAB_18360"/>
<dbReference type="SUPFAM" id="SSF53474">
    <property type="entry name" value="alpha/beta-Hydrolases"/>
    <property type="match status" value="1"/>
</dbReference>
<dbReference type="Gene3D" id="3.40.50.1820">
    <property type="entry name" value="alpha/beta hydrolase"/>
    <property type="match status" value="1"/>
</dbReference>
<dbReference type="Proteomes" id="UP000019772">
    <property type="component" value="Chromosome"/>
</dbReference>
<dbReference type="HOGENOM" id="CLU_2466140_0_0_9"/>
<gene>
    <name evidence="1" type="ORF">PSAB_18360</name>
</gene>
<accession>X4ZGA8</accession>
<dbReference type="KEGG" id="psab:PSAB_18360"/>
<keyword evidence="2" id="KW-1185">Reference proteome</keyword>
<dbReference type="AlphaFoldDB" id="X4ZGA8"/>
<protein>
    <submittedName>
        <fullName evidence="1">Esterase/lipase</fullName>
    </submittedName>
</protein>
<name>X4ZGA8_9BACL</name>
<dbReference type="PATRIC" id="fig|1268072.3.peg.3788"/>
<organism evidence="1 2">
    <name type="scientific">Paenibacillus sabinae T27</name>
    <dbReference type="NCBI Taxonomy" id="1268072"/>
    <lineage>
        <taxon>Bacteria</taxon>
        <taxon>Bacillati</taxon>
        <taxon>Bacillota</taxon>
        <taxon>Bacilli</taxon>
        <taxon>Bacillales</taxon>
        <taxon>Paenibacillaceae</taxon>
        <taxon>Paenibacillus</taxon>
    </lineage>
</organism>
<sequence>MSEQKSRSRHLVDPEFSSGMVMGSPVVDRTGNAALAAQHGFCCVAIYYRLAPEHPFAGEFVWTKGSNYFGWNPLLGHEPGQAEDIVLL</sequence>
<evidence type="ECO:0000313" key="2">
    <source>
        <dbReference type="Proteomes" id="UP000019772"/>
    </source>
</evidence>